<keyword evidence="9" id="KW-0342">GTP-binding</keyword>
<dbReference type="EMBL" id="CP002028">
    <property type="protein sequence ID" value="ADG82374.1"/>
    <property type="molecule type" value="Genomic_DNA"/>
</dbReference>
<dbReference type="Gene3D" id="3.40.50.300">
    <property type="entry name" value="P-loop containing nucleotide triphosphate hydrolases"/>
    <property type="match status" value="1"/>
</dbReference>
<evidence type="ECO:0000256" key="1">
    <source>
        <dbReference type="ARBA" id="ARBA00004413"/>
    </source>
</evidence>
<dbReference type="GO" id="GO:0006614">
    <property type="term" value="P:SRP-dependent cotranslational protein targeting to membrane"/>
    <property type="evidence" value="ECO:0007669"/>
    <property type="project" value="UniProtKB-UniRule"/>
</dbReference>
<keyword evidence="4" id="KW-0813">Transport</keyword>
<reference evidence="16 17" key="1">
    <citation type="submission" date="2010-05" db="EMBL/GenBank/DDBJ databases">
        <title>Complete sequence of Thermincola sp. JR.</title>
        <authorList>
            <consortium name="US DOE Joint Genome Institute"/>
            <person name="Lucas S."/>
            <person name="Copeland A."/>
            <person name="Lapidus A."/>
            <person name="Cheng J.-F."/>
            <person name="Bruce D."/>
            <person name="Goodwin L."/>
            <person name="Pitluck S."/>
            <person name="Chertkov O."/>
            <person name="Detter J.C."/>
            <person name="Han C."/>
            <person name="Tapia R."/>
            <person name="Land M."/>
            <person name="Hauser L."/>
            <person name="Kyrpides N."/>
            <person name="Mikhailova N."/>
            <person name="Hazen T.C."/>
            <person name="Woyke T."/>
        </authorList>
    </citation>
    <scope>NUCLEOTIDE SEQUENCE [LARGE SCALE GENOMIC DNA]</scope>
    <source>
        <strain evidence="16 17">JR</strain>
    </source>
</reference>
<gene>
    <name evidence="16" type="ordered locus">TherJR_1521</name>
</gene>
<evidence type="ECO:0000256" key="12">
    <source>
        <dbReference type="ARBA" id="ARBA00025337"/>
    </source>
</evidence>
<evidence type="ECO:0000259" key="15">
    <source>
        <dbReference type="SMART" id="SM00962"/>
    </source>
</evidence>
<evidence type="ECO:0000256" key="9">
    <source>
        <dbReference type="ARBA" id="ARBA00023134"/>
    </source>
</evidence>
<dbReference type="eggNOG" id="COG1419">
    <property type="taxonomic scope" value="Bacteria"/>
</dbReference>
<keyword evidence="17" id="KW-1185">Reference proteome</keyword>
<feature type="domain" description="SRP54-type proteins GTP-binding" evidence="15">
    <location>
        <begin position="196"/>
        <end position="387"/>
    </location>
</feature>
<proteinExistence type="inferred from homology"/>
<dbReference type="STRING" id="635013.TherJR_1521"/>
<keyword evidence="16" id="KW-0969">Cilium</keyword>
<organism evidence="16 17">
    <name type="scientific">Thermincola potens (strain JR)</name>
    <dbReference type="NCBI Taxonomy" id="635013"/>
    <lineage>
        <taxon>Bacteria</taxon>
        <taxon>Bacillati</taxon>
        <taxon>Bacillota</taxon>
        <taxon>Clostridia</taxon>
        <taxon>Eubacteriales</taxon>
        <taxon>Thermincolaceae</taxon>
        <taxon>Thermincola</taxon>
    </lineage>
</organism>
<dbReference type="InterPro" id="IPR000897">
    <property type="entry name" value="SRP54_GTPase_dom"/>
</dbReference>
<dbReference type="NCBIfam" id="TIGR03499">
    <property type="entry name" value="FlhF"/>
    <property type="match status" value="1"/>
</dbReference>
<comment type="function">
    <text evidence="12">Necessary for flagellar biosynthesis. May be involved in translocation of the flagellum.</text>
</comment>
<dbReference type="GO" id="GO:0005047">
    <property type="term" value="F:signal recognition particle binding"/>
    <property type="evidence" value="ECO:0007669"/>
    <property type="project" value="TreeGrafter"/>
</dbReference>
<evidence type="ECO:0000256" key="8">
    <source>
        <dbReference type="ARBA" id="ARBA00022927"/>
    </source>
</evidence>
<dbReference type="OrthoDB" id="9778554at2"/>
<dbReference type="RefSeq" id="WP_013120389.1">
    <property type="nucleotide sequence ID" value="NC_014152.1"/>
</dbReference>
<dbReference type="SMART" id="SM00962">
    <property type="entry name" value="SRP54"/>
    <property type="match status" value="1"/>
</dbReference>
<dbReference type="PANTHER" id="PTHR43134:SF3">
    <property type="entry name" value="FLAGELLAR BIOSYNTHESIS PROTEIN FLHF"/>
    <property type="match status" value="1"/>
</dbReference>
<keyword evidence="6" id="KW-0547">Nucleotide-binding</keyword>
<dbReference type="InterPro" id="IPR027417">
    <property type="entry name" value="P-loop_NTPase"/>
</dbReference>
<dbReference type="Pfam" id="PF00448">
    <property type="entry name" value="SRP54"/>
    <property type="match status" value="1"/>
</dbReference>
<evidence type="ECO:0000256" key="2">
    <source>
        <dbReference type="ARBA" id="ARBA00008531"/>
    </source>
</evidence>
<comment type="similarity">
    <text evidence="2">Belongs to the GTP-binding SRP family.</text>
</comment>
<dbReference type="GO" id="GO:0005886">
    <property type="term" value="C:plasma membrane"/>
    <property type="evidence" value="ECO:0007669"/>
    <property type="project" value="UniProtKB-SubCell"/>
</dbReference>
<dbReference type="InterPro" id="IPR020006">
    <property type="entry name" value="FlhF"/>
</dbReference>
<evidence type="ECO:0000256" key="4">
    <source>
        <dbReference type="ARBA" id="ARBA00022448"/>
    </source>
</evidence>
<dbReference type="AlphaFoldDB" id="D5XFF3"/>
<keyword evidence="7" id="KW-1005">Bacterial flagellum biogenesis</keyword>
<dbReference type="FunFam" id="3.40.50.300:FF:000695">
    <property type="entry name" value="Flagellar biosynthesis regulator FlhF"/>
    <property type="match status" value="1"/>
</dbReference>
<evidence type="ECO:0000256" key="10">
    <source>
        <dbReference type="ARBA" id="ARBA00023136"/>
    </source>
</evidence>
<evidence type="ECO:0000313" key="17">
    <source>
        <dbReference type="Proteomes" id="UP000002377"/>
    </source>
</evidence>
<dbReference type="Gene3D" id="1.20.120.1380">
    <property type="entry name" value="Flagellar FlhF biosynthesis protein, N domain"/>
    <property type="match status" value="1"/>
</dbReference>
<keyword evidence="8" id="KW-0653">Protein transport</keyword>
<protein>
    <recommendedName>
        <fullName evidence="3 13">Flagellar biosynthesis protein FlhF</fullName>
    </recommendedName>
</protein>
<evidence type="ECO:0000256" key="11">
    <source>
        <dbReference type="ARBA" id="ARBA00023225"/>
    </source>
</evidence>
<evidence type="ECO:0000256" key="6">
    <source>
        <dbReference type="ARBA" id="ARBA00022741"/>
    </source>
</evidence>
<keyword evidence="16" id="KW-0966">Cell projection</keyword>
<dbReference type="SMART" id="SM00382">
    <property type="entry name" value="AAA"/>
    <property type="match status" value="1"/>
</dbReference>
<dbReference type="SUPFAM" id="SSF52540">
    <property type="entry name" value="P-loop containing nucleoside triphosphate hydrolases"/>
    <property type="match status" value="1"/>
</dbReference>
<dbReference type="CDD" id="cd17873">
    <property type="entry name" value="FlhF"/>
    <property type="match status" value="1"/>
</dbReference>
<dbReference type="InterPro" id="IPR047040">
    <property type="entry name" value="FlhF__GTPase_dom"/>
</dbReference>
<keyword evidence="5" id="KW-1003">Cell membrane</keyword>
<dbReference type="KEGG" id="tjr:TherJR_1521"/>
<name>D5XFF3_THEPJ</name>
<dbReference type="GO" id="GO:0044781">
    <property type="term" value="P:bacterial-type flagellum organization"/>
    <property type="evidence" value="ECO:0007669"/>
    <property type="project" value="UniProtKB-UniRule"/>
</dbReference>
<feature type="domain" description="AAA+ ATPase" evidence="14">
    <location>
        <begin position="195"/>
        <end position="336"/>
    </location>
</feature>
<keyword evidence="11" id="KW-1006">Bacterial flagellum protein export</keyword>
<dbReference type="Proteomes" id="UP000002377">
    <property type="component" value="Chromosome"/>
</dbReference>
<dbReference type="PANTHER" id="PTHR43134">
    <property type="entry name" value="SIGNAL RECOGNITION PARTICLE RECEPTOR SUBUNIT ALPHA"/>
    <property type="match status" value="1"/>
</dbReference>
<keyword evidence="10" id="KW-0472">Membrane</keyword>
<dbReference type="InterPro" id="IPR003593">
    <property type="entry name" value="AAA+_ATPase"/>
</dbReference>
<evidence type="ECO:0000256" key="5">
    <source>
        <dbReference type="ARBA" id="ARBA00022475"/>
    </source>
</evidence>
<evidence type="ECO:0000256" key="7">
    <source>
        <dbReference type="ARBA" id="ARBA00022795"/>
    </source>
</evidence>
<sequence>MRVKRYVAENLQDAMLKVKMDMGKDAVILHTRKFKEGGFFGFFGKTMVEVTAAVEDNPIPPVPEPKPTAQKVANQAQVHSFATFKENVGGIDDERNADLQAELQEMKMLMYEMKSQMEANLDAKTLPEPLQRFHQILIDNEVEEALAAKILKGLLKTYPAEEPVEGHKLKKSLEQSMLKILRRPKPITFKKQGLHQQVVALIGPTGVGKTTTIAKLAATFSIVDKKKVALITADTYRVAAVEQLKTYGEIIGIPVNVVYTPEELRDSIGQHTDKDLILIDTAGRSHKNVAQMAELKAYLDAADVTEILLVLSATTKYKDMLEIINSYSDIPLTKLVFTKLDETSTYGAILNIINKTQKHLSYVTVGQNVPDDIEIADPEKIVKMIVKER</sequence>
<evidence type="ECO:0000313" key="16">
    <source>
        <dbReference type="EMBL" id="ADG82374.1"/>
    </source>
</evidence>
<evidence type="ECO:0000256" key="13">
    <source>
        <dbReference type="NCBIfam" id="TIGR03499"/>
    </source>
</evidence>
<dbReference type="HOGENOM" id="CLU_009301_11_4_9"/>
<evidence type="ECO:0000256" key="3">
    <source>
        <dbReference type="ARBA" id="ARBA00014919"/>
    </source>
</evidence>
<evidence type="ECO:0000259" key="14">
    <source>
        <dbReference type="SMART" id="SM00382"/>
    </source>
</evidence>
<keyword evidence="16" id="KW-0282">Flagellum</keyword>
<dbReference type="GO" id="GO:0005525">
    <property type="term" value="F:GTP binding"/>
    <property type="evidence" value="ECO:0007669"/>
    <property type="project" value="UniProtKB-UniRule"/>
</dbReference>
<accession>D5XFF3</accession>
<comment type="subcellular location">
    <subcellularLocation>
        <location evidence="1">Cell membrane</location>
        <topology evidence="1">Peripheral membrane protein</topology>
        <orientation evidence="1">Cytoplasmic side</orientation>
    </subcellularLocation>
</comment>
<dbReference type="GO" id="GO:0015031">
    <property type="term" value="P:protein transport"/>
    <property type="evidence" value="ECO:0007669"/>
    <property type="project" value="UniProtKB-KW"/>
</dbReference>
<dbReference type="GO" id="GO:0003924">
    <property type="term" value="F:GTPase activity"/>
    <property type="evidence" value="ECO:0007669"/>
    <property type="project" value="UniProtKB-UniRule"/>
</dbReference>